<dbReference type="InterPro" id="IPR055357">
    <property type="entry name" value="LRR_At1g61320_AtMIF1"/>
</dbReference>
<feature type="domain" description="At1g61320/AtMIF1 LRR" evidence="1">
    <location>
        <begin position="5"/>
        <end position="128"/>
    </location>
</feature>
<gene>
    <name evidence="2" type="ORF">SETIT_8G136100v2</name>
</gene>
<sequence length="134" mass="15070">MSILEKRVEYNFPYSLLSDETGGSLQSLHLVSCAFHPRTALGCHKNLYPSYVHITGEELEHFVSSCSSLVQLLISRCNDIVCFRGYQAYVLRHLNHFHVTECQKLGVIEINAPKLSNFVCLGAEVKHITMMGAN</sequence>
<dbReference type="InterPro" id="IPR053772">
    <property type="entry name" value="At1g61320/At1g61330-like"/>
</dbReference>
<reference evidence="2" key="1">
    <citation type="journal article" date="2012" name="Nat. Biotechnol.">
        <title>Reference genome sequence of the model plant Setaria.</title>
        <authorList>
            <person name="Bennetzen J.L."/>
            <person name="Schmutz J."/>
            <person name="Wang H."/>
            <person name="Percifield R."/>
            <person name="Hawkins J."/>
            <person name="Pontaroli A.C."/>
            <person name="Estep M."/>
            <person name="Feng L."/>
            <person name="Vaughn J.N."/>
            <person name="Grimwood J."/>
            <person name="Jenkins J."/>
            <person name="Barry K."/>
            <person name="Lindquist E."/>
            <person name="Hellsten U."/>
            <person name="Deshpande S."/>
            <person name="Wang X."/>
            <person name="Wu X."/>
            <person name="Mitros T."/>
            <person name="Triplett J."/>
            <person name="Yang X."/>
            <person name="Ye C.Y."/>
            <person name="Mauro-Herrera M."/>
            <person name="Wang L."/>
            <person name="Li P."/>
            <person name="Sharma M."/>
            <person name="Sharma R."/>
            <person name="Ronald P.C."/>
            <person name="Panaud O."/>
            <person name="Kellogg E.A."/>
            <person name="Brutnell T.P."/>
            <person name="Doust A.N."/>
            <person name="Tuskan G.A."/>
            <person name="Rokhsar D."/>
            <person name="Devos K.M."/>
        </authorList>
    </citation>
    <scope>NUCLEOTIDE SEQUENCE [LARGE SCALE GENOMIC DNA]</scope>
    <source>
        <strain evidence="2">Yugu1</strain>
    </source>
</reference>
<dbReference type="OrthoDB" id="673865at2759"/>
<evidence type="ECO:0000259" key="1">
    <source>
        <dbReference type="Pfam" id="PF23622"/>
    </source>
</evidence>
<dbReference type="AlphaFoldDB" id="A0A368S7F1"/>
<dbReference type="PANTHER" id="PTHR34145">
    <property type="entry name" value="OS02G0105600 PROTEIN"/>
    <property type="match status" value="1"/>
</dbReference>
<dbReference type="PANTHER" id="PTHR34145:SF8">
    <property type="entry name" value="OS05G0538250 PROTEIN"/>
    <property type="match status" value="1"/>
</dbReference>
<accession>A0A368S7F1</accession>
<name>A0A368S7F1_SETIT</name>
<protein>
    <recommendedName>
        <fullName evidence="1">At1g61320/AtMIF1 LRR domain-containing protein</fullName>
    </recommendedName>
</protein>
<reference evidence="2" key="2">
    <citation type="submission" date="2015-07" db="EMBL/GenBank/DDBJ databases">
        <authorList>
            <person name="Noorani M."/>
        </authorList>
    </citation>
    <scope>NUCLEOTIDE SEQUENCE</scope>
    <source>
        <strain evidence="2">Yugu1</strain>
    </source>
</reference>
<evidence type="ECO:0000313" key="2">
    <source>
        <dbReference type="EMBL" id="RCV38362.1"/>
    </source>
</evidence>
<dbReference type="Pfam" id="PF23622">
    <property type="entry name" value="LRR_At1g61320_AtMIF1"/>
    <property type="match status" value="1"/>
</dbReference>
<dbReference type="EMBL" id="CM003535">
    <property type="protein sequence ID" value="RCV38362.1"/>
    <property type="molecule type" value="Genomic_DNA"/>
</dbReference>
<organism evidence="2">
    <name type="scientific">Setaria italica</name>
    <name type="common">Foxtail millet</name>
    <name type="synonym">Panicum italicum</name>
    <dbReference type="NCBI Taxonomy" id="4555"/>
    <lineage>
        <taxon>Eukaryota</taxon>
        <taxon>Viridiplantae</taxon>
        <taxon>Streptophyta</taxon>
        <taxon>Embryophyta</taxon>
        <taxon>Tracheophyta</taxon>
        <taxon>Spermatophyta</taxon>
        <taxon>Magnoliopsida</taxon>
        <taxon>Liliopsida</taxon>
        <taxon>Poales</taxon>
        <taxon>Poaceae</taxon>
        <taxon>PACMAD clade</taxon>
        <taxon>Panicoideae</taxon>
        <taxon>Panicodae</taxon>
        <taxon>Paniceae</taxon>
        <taxon>Cenchrinae</taxon>
        <taxon>Setaria</taxon>
    </lineage>
</organism>
<proteinExistence type="predicted"/>
<dbReference type="SUPFAM" id="SSF52047">
    <property type="entry name" value="RNI-like"/>
    <property type="match status" value="1"/>
</dbReference>